<proteinExistence type="predicted"/>
<dbReference type="Pfam" id="PF01584">
    <property type="entry name" value="CheW"/>
    <property type="match status" value="1"/>
</dbReference>
<reference evidence="2" key="1">
    <citation type="submission" date="2018-06" db="EMBL/GenBank/DDBJ databases">
        <authorList>
            <person name="Zhirakovskaya E."/>
        </authorList>
    </citation>
    <scope>NUCLEOTIDE SEQUENCE</scope>
</reference>
<dbReference type="PANTHER" id="PTHR22617:SF23">
    <property type="entry name" value="CHEMOTAXIS PROTEIN CHEW"/>
    <property type="match status" value="1"/>
</dbReference>
<gene>
    <name evidence="2" type="ORF">MNBD_NITROSPINAE02-289</name>
</gene>
<dbReference type="PANTHER" id="PTHR22617">
    <property type="entry name" value="CHEMOTAXIS SENSOR HISTIDINE KINASE-RELATED"/>
    <property type="match status" value="1"/>
</dbReference>
<dbReference type="InterPro" id="IPR039315">
    <property type="entry name" value="CheW"/>
</dbReference>
<dbReference type="GO" id="GO:0007165">
    <property type="term" value="P:signal transduction"/>
    <property type="evidence" value="ECO:0007669"/>
    <property type="project" value="InterPro"/>
</dbReference>
<dbReference type="EMBL" id="UOGE01000004">
    <property type="protein sequence ID" value="VAX16158.1"/>
    <property type="molecule type" value="Genomic_DNA"/>
</dbReference>
<sequence>MSYRQFFSFYLGQNLYGIDIMLVREIINDPQITPVDGARDIVRGLLNLRGQIVTALDPATPLGLEETNLLTEDAYCIILKTTEEIIAIGASGESEIKTSDDIVGFLVDRVGEVYDVEEHEIEPAPSNLNGAERKLYTGVVKLDNGLMMILNVPLILS</sequence>
<dbReference type="Gene3D" id="2.30.30.40">
    <property type="entry name" value="SH3 Domains"/>
    <property type="match status" value="1"/>
</dbReference>
<organism evidence="2">
    <name type="scientific">hydrothermal vent metagenome</name>
    <dbReference type="NCBI Taxonomy" id="652676"/>
    <lineage>
        <taxon>unclassified sequences</taxon>
        <taxon>metagenomes</taxon>
        <taxon>ecological metagenomes</taxon>
    </lineage>
</organism>
<evidence type="ECO:0000259" key="1">
    <source>
        <dbReference type="PROSITE" id="PS50851"/>
    </source>
</evidence>
<protein>
    <submittedName>
        <fullName evidence="2">Positive regulator of CheA protein activity (CheW)</fullName>
    </submittedName>
</protein>
<accession>A0A3B1BXF0</accession>
<evidence type="ECO:0000313" key="2">
    <source>
        <dbReference type="EMBL" id="VAX16158.1"/>
    </source>
</evidence>
<dbReference type="Gene3D" id="2.40.50.180">
    <property type="entry name" value="CheA-289, Domain 4"/>
    <property type="match status" value="1"/>
</dbReference>
<dbReference type="SUPFAM" id="SSF50341">
    <property type="entry name" value="CheW-like"/>
    <property type="match status" value="1"/>
</dbReference>
<name>A0A3B1BXF0_9ZZZZ</name>
<dbReference type="AlphaFoldDB" id="A0A3B1BXF0"/>
<dbReference type="InterPro" id="IPR002545">
    <property type="entry name" value="CheW-lke_dom"/>
</dbReference>
<dbReference type="PROSITE" id="PS50851">
    <property type="entry name" value="CHEW"/>
    <property type="match status" value="1"/>
</dbReference>
<dbReference type="InterPro" id="IPR036061">
    <property type="entry name" value="CheW-like_dom_sf"/>
</dbReference>
<feature type="domain" description="CheW-like" evidence="1">
    <location>
        <begin position="3"/>
        <end position="157"/>
    </location>
</feature>
<dbReference type="GO" id="GO:0005829">
    <property type="term" value="C:cytosol"/>
    <property type="evidence" value="ECO:0007669"/>
    <property type="project" value="TreeGrafter"/>
</dbReference>
<dbReference type="GO" id="GO:0006935">
    <property type="term" value="P:chemotaxis"/>
    <property type="evidence" value="ECO:0007669"/>
    <property type="project" value="InterPro"/>
</dbReference>
<dbReference type="SMART" id="SM00260">
    <property type="entry name" value="CheW"/>
    <property type="match status" value="1"/>
</dbReference>